<evidence type="ECO:0000313" key="1">
    <source>
        <dbReference type="EMBL" id="KAG9453824.1"/>
    </source>
</evidence>
<sequence>MFPTLAVRLWQFDLPVCLVLKTPVQYPIDSGSSIWHHLRPPTRADDYQRALYDTNNPQIHTDVNEGLRSQKLKYSLFSRQWMVLVHEEGREEEVHPPPDKCILTQIDHLLDLNSFKSVVQISSKTSYLSQRYALALSRLCL</sequence>
<organism evidence="1 2">
    <name type="scientific">Aristolochia fimbriata</name>
    <name type="common">White veined hardy Dutchman's pipe vine</name>
    <dbReference type="NCBI Taxonomy" id="158543"/>
    <lineage>
        <taxon>Eukaryota</taxon>
        <taxon>Viridiplantae</taxon>
        <taxon>Streptophyta</taxon>
        <taxon>Embryophyta</taxon>
        <taxon>Tracheophyta</taxon>
        <taxon>Spermatophyta</taxon>
        <taxon>Magnoliopsida</taxon>
        <taxon>Magnoliidae</taxon>
        <taxon>Piperales</taxon>
        <taxon>Aristolochiaceae</taxon>
        <taxon>Aristolochia</taxon>
    </lineage>
</organism>
<accession>A0AAV7EZ10</accession>
<dbReference type="EMBL" id="JAINDJ010000003">
    <property type="protein sequence ID" value="KAG9453824.1"/>
    <property type="molecule type" value="Genomic_DNA"/>
</dbReference>
<dbReference type="Proteomes" id="UP000825729">
    <property type="component" value="Unassembled WGS sequence"/>
</dbReference>
<comment type="caution">
    <text evidence="1">The sequence shown here is derived from an EMBL/GenBank/DDBJ whole genome shotgun (WGS) entry which is preliminary data.</text>
</comment>
<reference evidence="1 2" key="1">
    <citation type="submission" date="2021-07" db="EMBL/GenBank/DDBJ databases">
        <title>The Aristolochia fimbriata genome: insights into angiosperm evolution, floral development and chemical biosynthesis.</title>
        <authorList>
            <person name="Jiao Y."/>
        </authorList>
    </citation>
    <scope>NUCLEOTIDE SEQUENCE [LARGE SCALE GENOMIC DNA]</scope>
    <source>
        <strain evidence="1">IBCAS-2021</strain>
        <tissue evidence="1">Leaf</tissue>
    </source>
</reference>
<dbReference type="AlphaFoldDB" id="A0AAV7EZ10"/>
<keyword evidence="2" id="KW-1185">Reference proteome</keyword>
<gene>
    <name evidence="1" type="ORF">H6P81_006728</name>
</gene>
<protein>
    <submittedName>
        <fullName evidence="1">Uncharacterized protein</fullName>
    </submittedName>
</protein>
<evidence type="ECO:0000313" key="2">
    <source>
        <dbReference type="Proteomes" id="UP000825729"/>
    </source>
</evidence>
<name>A0AAV7EZ10_ARIFI</name>
<proteinExistence type="predicted"/>